<dbReference type="InterPro" id="IPR001810">
    <property type="entry name" value="F-box_dom"/>
</dbReference>
<evidence type="ECO:0000259" key="2">
    <source>
        <dbReference type="Pfam" id="PF23622"/>
    </source>
</evidence>
<dbReference type="SUPFAM" id="SSF81383">
    <property type="entry name" value="F-box domain"/>
    <property type="match status" value="1"/>
</dbReference>
<evidence type="ECO:0000313" key="3">
    <source>
        <dbReference type="EMBL" id="KAF5810873.1"/>
    </source>
</evidence>
<accession>A0A9K3J9L3</accession>
<name>A0A9K3J9L3_HELAN</name>
<dbReference type="EMBL" id="MNCJ02000319">
    <property type="protein sequence ID" value="KAF5810873.1"/>
    <property type="molecule type" value="Genomic_DNA"/>
</dbReference>
<sequence length="352" mass="40807">MAQSQPLKRIPLEDEDRISRLPDCLLVEILSRIPSTKDAIRTGTLSKRWKHLWTWVSRLVFLHPYETHCRTNPDFFSFVDQTLTQRRPLKLQKFKVHSRYNHHLESHIHNWIRYAVSCNVEDLHLTLWGLERRTEFPLDQFVFVSSCFTHLTLAGCTFNPTGAISWENLRSLRIWCGNLDEDLIQNVLSGSPVLKTLVLDNCYGYRRLNITSKSVKNLVFSGYMHRRISDVSDVIEINAPNILSLKIEDDLMLWKLLLLDVSSLVEARLDYTKRFRHSGTTAEEAKEAEEEEMLTGFILNLLHVKHLKIGISCFKVLTRLKAKGFLPPSNLKILNRASSSLYDNGPKGYILY</sequence>
<dbReference type="Gene3D" id="3.80.10.10">
    <property type="entry name" value="Ribonuclease Inhibitor"/>
    <property type="match status" value="1"/>
</dbReference>
<dbReference type="Proteomes" id="UP000215914">
    <property type="component" value="Unassembled WGS sequence"/>
</dbReference>
<proteinExistence type="predicted"/>
<dbReference type="PANTHER" id="PTHR32212">
    <property type="entry name" value="CYCLIN-LIKE F-BOX"/>
    <property type="match status" value="1"/>
</dbReference>
<dbReference type="CDD" id="cd22160">
    <property type="entry name" value="F-box_AtFBL13-like"/>
    <property type="match status" value="1"/>
</dbReference>
<evidence type="ECO:0000259" key="1">
    <source>
        <dbReference type="Pfam" id="PF00646"/>
    </source>
</evidence>
<reference evidence="3" key="1">
    <citation type="journal article" date="2017" name="Nature">
        <title>The sunflower genome provides insights into oil metabolism, flowering and Asterid evolution.</title>
        <authorList>
            <person name="Badouin H."/>
            <person name="Gouzy J."/>
            <person name="Grassa C.J."/>
            <person name="Murat F."/>
            <person name="Staton S.E."/>
            <person name="Cottret L."/>
            <person name="Lelandais-Briere C."/>
            <person name="Owens G.L."/>
            <person name="Carrere S."/>
            <person name="Mayjonade B."/>
            <person name="Legrand L."/>
            <person name="Gill N."/>
            <person name="Kane N.C."/>
            <person name="Bowers J.E."/>
            <person name="Hubner S."/>
            <person name="Bellec A."/>
            <person name="Berard A."/>
            <person name="Berges H."/>
            <person name="Blanchet N."/>
            <person name="Boniface M.C."/>
            <person name="Brunel D."/>
            <person name="Catrice O."/>
            <person name="Chaidir N."/>
            <person name="Claudel C."/>
            <person name="Donnadieu C."/>
            <person name="Faraut T."/>
            <person name="Fievet G."/>
            <person name="Helmstetter N."/>
            <person name="King M."/>
            <person name="Knapp S.J."/>
            <person name="Lai Z."/>
            <person name="Le Paslier M.C."/>
            <person name="Lippi Y."/>
            <person name="Lorenzon L."/>
            <person name="Mandel J.R."/>
            <person name="Marage G."/>
            <person name="Marchand G."/>
            <person name="Marquand E."/>
            <person name="Bret-Mestries E."/>
            <person name="Morien E."/>
            <person name="Nambeesan S."/>
            <person name="Nguyen T."/>
            <person name="Pegot-Espagnet P."/>
            <person name="Pouilly N."/>
            <person name="Raftis F."/>
            <person name="Sallet E."/>
            <person name="Schiex T."/>
            <person name="Thomas J."/>
            <person name="Vandecasteele C."/>
            <person name="Vares D."/>
            <person name="Vear F."/>
            <person name="Vautrin S."/>
            <person name="Crespi M."/>
            <person name="Mangin B."/>
            <person name="Burke J.M."/>
            <person name="Salse J."/>
            <person name="Munos S."/>
            <person name="Vincourt P."/>
            <person name="Rieseberg L.H."/>
            <person name="Langlade N.B."/>
        </authorList>
    </citation>
    <scope>NUCLEOTIDE SEQUENCE</scope>
    <source>
        <tissue evidence="3">Leaves</tissue>
    </source>
</reference>
<reference evidence="3" key="2">
    <citation type="submission" date="2020-06" db="EMBL/GenBank/DDBJ databases">
        <title>Helianthus annuus Genome sequencing and assembly Release 2.</title>
        <authorList>
            <person name="Gouzy J."/>
            <person name="Langlade N."/>
            <person name="Munos S."/>
        </authorList>
    </citation>
    <scope>NUCLEOTIDE SEQUENCE</scope>
    <source>
        <tissue evidence="3">Leaves</tissue>
    </source>
</reference>
<dbReference type="InterPro" id="IPR053781">
    <property type="entry name" value="F-box_AtFBL13-like"/>
</dbReference>
<dbReference type="InterPro" id="IPR036047">
    <property type="entry name" value="F-box-like_dom_sf"/>
</dbReference>
<dbReference type="PANTHER" id="PTHR32212:SF454">
    <property type="entry name" value="F-BOX DOMAIN, LEUCINE-RICH REPEAT DOMAIN, L DOMAIN-CONTAINING PROTEIN"/>
    <property type="match status" value="1"/>
</dbReference>
<dbReference type="InterPro" id="IPR032675">
    <property type="entry name" value="LRR_dom_sf"/>
</dbReference>
<dbReference type="Pfam" id="PF00646">
    <property type="entry name" value="F-box"/>
    <property type="match status" value="1"/>
</dbReference>
<dbReference type="AlphaFoldDB" id="A0A9K3J9L3"/>
<dbReference type="OrthoDB" id="1939276at2759"/>
<feature type="domain" description="At1g61320/AtMIF1 LRR" evidence="2">
    <location>
        <begin position="90"/>
        <end position="261"/>
    </location>
</feature>
<dbReference type="Pfam" id="PF23622">
    <property type="entry name" value="LRR_At1g61320_AtMIF1"/>
    <property type="match status" value="1"/>
</dbReference>
<feature type="domain" description="F-box" evidence="1">
    <location>
        <begin position="18"/>
        <end position="58"/>
    </location>
</feature>
<dbReference type="Gramene" id="mRNA:HanXRQr2_Chr04g0174811">
    <property type="protein sequence ID" value="mRNA:HanXRQr2_Chr04g0174811"/>
    <property type="gene ID" value="HanXRQr2_Chr04g0174811"/>
</dbReference>
<comment type="caution">
    <text evidence="3">The sequence shown here is derived from an EMBL/GenBank/DDBJ whole genome shotgun (WGS) entry which is preliminary data.</text>
</comment>
<organism evidence="3 4">
    <name type="scientific">Helianthus annuus</name>
    <name type="common">Common sunflower</name>
    <dbReference type="NCBI Taxonomy" id="4232"/>
    <lineage>
        <taxon>Eukaryota</taxon>
        <taxon>Viridiplantae</taxon>
        <taxon>Streptophyta</taxon>
        <taxon>Embryophyta</taxon>
        <taxon>Tracheophyta</taxon>
        <taxon>Spermatophyta</taxon>
        <taxon>Magnoliopsida</taxon>
        <taxon>eudicotyledons</taxon>
        <taxon>Gunneridae</taxon>
        <taxon>Pentapetalae</taxon>
        <taxon>asterids</taxon>
        <taxon>campanulids</taxon>
        <taxon>Asterales</taxon>
        <taxon>Asteraceae</taxon>
        <taxon>Asteroideae</taxon>
        <taxon>Heliantheae alliance</taxon>
        <taxon>Heliantheae</taxon>
        <taxon>Helianthus</taxon>
    </lineage>
</organism>
<protein>
    <submittedName>
        <fullName evidence="3">Leucine-rich repeat domain superfamily, F-box-like domain superfamily</fullName>
    </submittedName>
</protein>
<keyword evidence="4" id="KW-1185">Reference proteome</keyword>
<evidence type="ECO:0000313" key="4">
    <source>
        <dbReference type="Proteomes" id="UP000215914"/>
    </source>
</evidence>
<dbReference type="InterPro" id="IPR055357">
    <property type="entry name" value="LRR_At1g61320_AtMIF1"/>
</dbReference>
<gene>
    <name evidence="3" type="ORF">HanXRQr2_Chr04g0174811</name>
</gene>